<proteinExistence type="predicted"/>
<evidence type="ECO:0000313" key="3">
    <source>
        <dbReference type="Proteomes" id="UP000092741"/>
    </source>
</evidence>
<evidence type="ECO:0000256" key="1">
    <source>
        <dbReference type="SAM" id="Phobius"/>
    </source>
</evidence>
<keyword evidence="1" id="KW-0472">Membrane</keyword>
<gene>
    <name evidence="2" type="ORF">BA890_09090</name>
</gene>
<accession>A0AAN0Y3B3</accession>
<keyword evidence="1" id="KW-0812">Transmembrane</keyword>
<name>A0AAN0Y3B3_VIBNA</name>
<sequence>MLFCTSNAIVYFESVYVPNCYGKVTWFCLTDGIESLGKLVTKQERKTNTGESDRDVFGFNFLFFFFNGFLRLMSGLTGLDEKPD</sequence>
<keyword evidence="1" id="KW-1133">Transmembrane helix</keyword>
<protein>
    <submittedName>
        <fullName evidence="2">Uncharacterized protein</fullName>
    </submittedName>
</protein>
<feature type="transmembrane region" description="Helical" evidence="1">
    <location>
        <begin position="56"/>
        <end position="73"/>
    </location>
</feature>
<reference evidence="2 3" key="1">
    <citation type="submission" date="2016-07" db="EMBL/GenBank/DDBJ databases">
        <title>Developing Vibrio natriegens as a novel, fast-growing host for biotechnology.</title>
        <authorList>
            <person name="Weinstock M.T."/>
            <person name="Hesek E.D."/>
            <person name="Wilson C.M."/>
            <person name="Gibson D.G."/>
        </authorList>
    </citation>
    <scope>NUCLEOTIDE SEQUENCE [LARGE SCALE GENOMIC DNA]</scope>
    <source>
        <strain evidence="2 3">ATCC 14048</strain>
    </source>
</reference>
<evidence type="ECO:0000313" key="2">
    <source>
        <dbReference type="EMBL" id="ANQ12917.1"/>
    </source>
</evidence>
<dbReference type="KEGG" id="vna:PN96_04200"/>
<dbReference type="AlphaFoldDB" id="A0AAN0Y3B3"/>
<dbReference type="Proteomes" id="UP000092741">
    <property type="component" value="Chromosome 1"/>
</dbReference>
<keyword evidence="3" id="KW-1185">Reference proteome</keyword>
<organism evidence="2 3">
    <name type="scientific">Vibrio natriegens NBRC 15636 = ATCC 14048 = DSM 759</name>
    <dbReference type="NCBI Taxonomy" id="1219067"/>
    <lineage>
        <taxon>Bacteria</taxon>
        <taxon>Pseudomonadati</taxon>
        <taxon>Pseudomonadota</taxon>
        <taxon>Gammaproteobacteria</taxon>
        <taxon>Vibrionales</taxon>
        <taxon>Vibrionaceae</taxon>
        <taxon>Vibrio</taxon>
    </lineage>
</organism>
<dbReference type="EMBL" id="CP016345">
    <property type="protein sequence ID" value="ANQ12917.1"/>
    <property type="molecule type" value="Genomic_DNA"/>
</dbReference>